<evidence type="ECO:0000256" key="2">
    <source>
        <dbReference type="PROSITE-ProRule" id="PRU00703"/>
    </source>
</evidence>
<dbReference type="Proteomes" id="UP000006365">
    <property type="component" value="Chromosome"/>
</dbReference>
<keyword evidence="5" id="KW-1185">Reference proteome</keyword>
<reference evidence="4 5" key="1">
    <citation type="journal article" date="2011" name="Stand. Genomic Sci.">
        <title>Complete genome sequence of Desulfobulbus propionicus type strain (1pr3).</title>
        <authorList>
            <person name="Pagani I."/>
            <person name="Lapidus A."/>
            <person name="Nolan M."/>
            <person name="Lucas S."/>
            <person name="Hammon N."/>
            <person name="Deshpande S."/>
            <person name="Cheng J.F."/>
            <person name="Chertkov O."/>
            <person name="Davenport K."/>
            <person name="Tapia R."/>
            <person name="Han C."/>
            <person name="Goodwin L."/>
            <person name="Pitluck S."/>
            <person name="Liolios K."/>
            <person name="Mavromatis K."/>
            <person name="Ivanova N."/>
            <person name="Mikhailova N."/>
            <person name="Pati A."/>
            <person name="Chen A."/>
            <person name="Palaniappan K."/>
            <person name="Land M."/>
            <person name="Hauser L."/>
            <person name="Chang Y.J."/>
            <person name="Jeffries C.D."/>
            <person name="Detter J.C."/>
            <person name="Brambilla E."/>
            <person name="Kannan K.P."/>
            <person name="Djao O.D."/>
            <person name="Rohde M."/>
            <person name="Pukall R."/>
            <person name="Spring S."/>
            <person name="Goker M."/>
            <person name="Sikorski J."/>
            <person name="Woyke T."/>
            <person name="Bristow J."/>
            <person name="Eisen J.A."/>
            <person name="Markowitz V."/>
            <person name="Hugenholtz P."/>
            <person name="Kyrpides N.C."/>
            <person name="Klenk H.P."/>
        </authorList>
    </citation>
    <scope>NUCLEOTIDE SEQUENCE [LARGE SCALE GENOMIC DNA]</scope>
    <source>
        <strain evidence="5">ATCC 33891 / DSM 2032 / 1pr3</strain>
    </source>
</reference>
<dbReference type="PROSITE" id="PS51371">
    <property type="entry name" value="CBS"/>
    <property type="match status" value="2"/>
</dbReference>
<dbReference type="Gene3D" id="3.10.580.10">
    <property type="entry name" value="CBS-domain"/>
    <property type="match status" value="1"/>
</dbReference>
<organism evidence="4 5">
    <name type="scientific">Desulfobulbus propionicus (strain ATCC 33891 / DSM 2032 / VKM B-1956 / 1pr3)</name>
    <dbReference type="NCBI Taxonomy" id="577650"/>
    <lineage>
        <taxon>Bacteria</taxon>
        <taxon>Pseudomonadati</taxon>
        <taxon>Thermodesulfobacteriota</taxon>
        <taxon>Desulfobulbia</taxon>
        <taxon>Desulfobulbales</taxon>
        <taxon>Desulfobulbaceae</taxon>
        <taxon>Desulfobulbus</taxon>
    </lineage>
</organism>
<feature type="domain" description="CBS" evidence="3">
    <location>
        <begin position="102"/>
        <end position="154"/>
    </location>
</feature>
<evidence type="ECO:0000256" key="1">
    <source>
        <dbReference type="ARBA" id="ARBA00023122"/>
    </source>
</evidence>
<evidence type="ECO:0000313" key="5">
    <source>
        <dbReference type="Proteomes" id="UP000006365"/>
    </source>
</evidence>
<evidence type="ECO:0000259" key="3">
    <source>
        <dbReference type="PROSITE" id="PS51371"/>
    </source>
</evidence>
<dbReference type="EMBL" id="CP002364">
    <property type="protein sequence ID" value="ADW19012.1"/>
    <property type="molecule type" value="Genomic_DNA"/>
</dbReference>
<dbReference type="Pfam" id="PF00571">
    <property type="entry name" value="CBS"/>
    <property type="match status" value="2"/>
</dbReference>
<accession>A0A7U4DQD9</accession>
<keyword evidence="1 2" id="KW-0129">CBS domain</keyword>
<name>A0A7U4DQD9_DESPD</name>
<dbReference type="KEGG" id="dpr:Despr_2878"/>
<gene>
    <name evidence="4" type="ordered locus">Despr_2878</name>
</gene>
<dbReference type="SMART" id="SM00116">
    <property type="entry name" value="CBS"/>
    <property type="match status" value="2"/>
</dbReference>
<dbReference type="PANTHER" id="PTHR43080:SF2">
    <property type="entry name" value="CBS DOMAIN-CONTAINING PROTEIN"/>
    <property type="match status" value="1"/>
</dbReference>
<dbReference type="SUPFAM" id="SSF54631">
    <property type="entry name" value="CBS-domain pair"/>
    <property type="match status" value="1"/>
</dbReference>
<dbReference type="RefSeq" id="WP_015725537.1">
    <property type="nucleotide sequence ID" value="NC_014972.1"/>
</dbReference>
<dbReference type="PANTHER" id="PTHR43080">
    <property type="entry name" value="CBS DOMAIN-CONTAINING PROTEIN CBSX3, MITOCHONDRIAL"/>
    <property type="match status" value="1"/>
</dbReference>
<proteinExistence type="predicted"/>
<dbReference type="InterPro" id="IPR000644">
    <property type="entry name" value="CBS_dom"/>
</dbReference>
<dbReference type="InterPro" id="IPR046342">
    <property type="entry name" value="CBS_dom_sf"/>
</dbReference>
<dbReference type="InterPro" id="IPR051257">
    <property type="entry name" value="Diverse_CBS-Domain"/>
</dbReference>
<sequence>MQLFARDIMTKNYDTIYMDEPVEKAIKKILNAKVRPTGHKTVSLMVVDYDNGLVGTVSMYYILYHLRPSYLNYGIDGSELNWAGDLDEYIRAVKEKKVVQVMNDNVLSVPPDEPVMSILDRIIKNQLRRISVVDNGRLIGVIYMSDIFYHLFSE</sequence>
<protein>
    <submittedName>
        <fullName evidence="4">CBS domain containing protein</fullName>
    </submittedName>
</protein>
<feature type="domain" description="CBS" evidence="3">
    <location>
        <begin position="9"/>
        <end position="77"/>
    </location>
</feature>
<dbReference type="AlphaFoldDB" id="A0A7U4DQD9"/>
<evidence type="ECO:0000313" key="4">
    <source>
        <dbReference type="EMBL" id="ADW19012.1"/>
    </source>
</evidence>